<dbReference type="AlphaFoldDB" id="A0A327KWG9"/>
<dbReference type="EMBL" id="NPEX01000137">
    <property type="protein sequence ID" value="RAI42651.1"/>
    <property type="molecule type" value="Genomic_DNA"/>
</dbReference>
<dbReference type="Proteomes" id="UP000249130">
    <property type="component" value="Unassembled WGS sequence"/>
</dbReference>
<keyword evidence="2" id="KW-1185">Reference proteome</keyword>
<name>A0A327KWG9_9BRAD</name>
<organism evidence="1 2">
    <name type="scientific">Rhodoplanes roseus</name>
    <dbReference type="NCBI Taxonomy" id="29409"/>
    <lineage>
        <taxon>Bacteria</taxon>
        <taxon>Pseudomonadati</taxon>
        <taxon>Pseudomonadota</taxon>
        <taxon>Alphaproteobacteria</taxon>
        <taxon>Hyphomicrobiales</taxon>
        <taxon>Nitrobacteraceae</taxon>
        <taxon>Rhodoplanes</taxon>
    </lineage>
</organism>
<evidence type="ECO:0000313" key="2">
    <source>
        <dbReference type="Proteomes" id="UP000249130"/>
    </source>
</evidence>
<protein>
    <submittedName>
        <fullName evidence="1">Uncharacterized protein</fullName>
    </submittedName>
</protein>
<evidence type="ECO:0000313" key="1">
    <source>
        <dbReference type="EMBL" id="RAI42651.1"/>
    </source>
</evidence>
<sequence length="77" mass="8324">MSEGLDEDEVFFAAELSISPCFGCRAVHLDLIDEDGAVGARAIVEVAEIDRTVAALLDCRRRIERVRDSIGACEGEA</sequence>
<gene>
    <name evidence="1" type="ORF">CH341_18500</name>
</gene>
<reference evidence="1 2" key="1">
    <citation type="submission" date="2017-07" db="EMBL/GenBank/DDBJ databases">
        <title>Draft Genome Sequences of Select Purple Nonsulfur Bacteria.</title>
        <authorList>
            <person name="Lasarre B."/>
            <person name="Mckinlay J.B."/>
        </authorList>
    </citation>
    <scope>NUCLEOTIDE SEQUENCE [LARGE SCALE GENOMIC DNA]</scope>
    <source>
        <strain evidence="1 2">DSM 5909</strain>
    </source>
</reference>
<comment type="caution">
    <text evidence="1">The sequence shown here is derived from an EMBL/GenBank/DDBJ whole genome shotgun (WGS) entry which is preliminary data.</text>
</comment>
<accession>A0A327KWG9</accession>
<proteinExistence type="predicted"/>
<dbReference type="RefSeq" id="WP_111420485.1">
    <property type="nucleotide sequence ID" value="NZ_NPEX01000137.1"/>
</dbReference>